<evidence type="ECO:0000259" key="5">
    <source>
        <dbReference type="Pfam" id="PF01266"/>
    </source>
</evidence>
<reference evidence="6 7" key="1">
    <citation type="submission" date="2022-06" db="EMBL/GenBank/DDBJ databases">
        <title>Roseomonas CN29.</title>
        <authorList>
            <person name="Cheng Y."/>
            <person name="He X."/>
        </authorList>
    </citation>
    <scope>NUCLEOTIDE SEQUENCE [LARGE SCALE GENOMIC DNA]</scope>
    <source>
        <strain evidence="6 7">CN29</strain>
    </source>
</reference>
<dbReference type="RefSeq" id="WP_257717940.1">
    <property type="nucleotide sequence ID" value="NZ_JANJOU010000019.1"/>
</dbReference>
<comment type="caution">
    <text evidence="6">The sequence shown here is derived from an EMBL/GenBank/DDBJ whole genome shotgun (WGS) entry which is preliminary data.</text>
</comment>
<feature type="domain" description="FAD dependent oxidoreductase" evidence="5">
    <location>
        <begin position="3"/>
        <end position="351"/>
    </location>
</feature>
<keyword evidence="3" id="KW-0285">Flavoprotein</keyword>
<keyword evidence="4" id="KW-0560">Oxidoreductase</keyword>
<comment type="similarity">
    <text evidence="2">Belongs to the DadA oxidoreductase family.</text>
</comment>
<dbReference type="InterPro" id="IPR036188">
    <property type="entry name" value="FAD/NAD-bd_sf"/>
</dbReference>
<dbReference type="Gene3D" id="3.50.50.60">
    <property type="entry name" value="FAD/NAD(P)-binding domain"/>
    <property type="match status" value="1"/>
</dbReference>
<gene>
    <name evidence="6" type="ORF">NRP21_19710</name>
</gene>
<sequence length="369" mass="37533">MQVVVIGAGILGASAAFHLARAGAGVTVLDPMLEGRATAAGAGIICPWPSARTDPGWYALAAAAARHYPGLIEALAAEGETDTGYRKVGALILPGPDGTLEDTEARILARLAAAPEAGALSRLTPAEACALFPPLHPDLPALHLTGGARVDGRRLAAALLRAAERHGARRLPVPALDLAITGGRVTGVFTPDARLEADETLLCAGAWAPPLLSALDLGLKVQPQRGQIAHFHLQGQDTAAWPVLLPQSGHYMLAFEGSRIVAGATREAGSGFDPRLTAAGAKEVLDNALAIAPGLATATLLEFRIGLRPAGPDLSPRLGRAPGTLGLTVGNALGPSGLTFGPLAGALLADLILGRPAALDLAAYAPFRG</sequence>
<accession>A0ABT1XA22</accession>
<comment type="cofactor">
    <cofactor evidence="1">
        <name>FAD</name>
        <dbReference type="ChEBI" id="CHEBI:57692"/>
    </cofactor>
</comment>
<dbReference type="PANTHER" id="PTHR13847">
    <property type="entry name" value="SARCOSINE DEHYDROGENASE-RELATED"/>
    <property type="match status" value="1"/>
</dbReference>
<dbReference type="Pfam" id="PF01266">
    <property type="entry name" value="DAO"/>
    <property type="match status" value="1"/>
</dbReference>
<evidence type="ECO:0000256" key="4">
    <source>
        <dbReference type="ARBA" id="ARBA00023002"/>
    </source>
</evidence>
<dbReference type="SUPFAM" id="SSF54373">
    <property type="entry name" value="FAD-linked reductases, C-terminal domain"/>
    <property type="match status" value="1"/>
</dbReference>
<dbReference type="SUPFAM" id="SSF51905">
    <property type="entry name" value="FAD/NAD(P)-binding domain"/>
    <property type="match status" value="1"/>
</dbReference>
<evidence type="ECO:0000256" key="2">
    <source>
        <dbReference type="ARBA" id="ARBA00009410"/>
    </source>
</evidence>
<proteinExistence type="inferred from homology"/>
<evidence type="ECO:0000256" key="1">
    <source>
        <dbReference type="ARBA" id="ARBA00001974"/>
    </source>
</evidence>
<dbReference type="Gene3D" id="3.30.9.10">
    <property type="entry name" value="D-Amino Acid Oxidase, subunit A, domain 2"/>
    <property type="match status" value="1"/>
</dbReference>
<evidence type="ECO:0000313" key="7">
    <source>
        <dbReference type="Proteomes" id="UP001524642"/>
    </source>
</evidence>
<dbReference type="PANTHER" id="PTHR13847:SF286">
    <property type="entry name" value="D-AMINO ACID DEHYDROGENASE"/>
    <property type="match status" value="1"/>
</dbReference>
<organism evidence="6 7">
    <name type="scientific">Roseomonas populi</name>
    <dbReference type="NCBI Taxonomy" id="3121582"/>
    <lineage>
        <taxon>Bacteria</taxon>
        <taxon>Pseudomonadati</taxon>
        <taxon>Pseudomonadota</taxon>
        <taxon>Alphaproteobacteria</taxon>
        <taxon>Acetobacterales</taxon>
        <taxon>Roseomonadaceae</taxon>
        <taxon>Roseomonas</taxon>
    </lineage>
</organism>
<evidence type="ECO:0000313" key="6">
    <source>
        <dbReference type="EMBL" id="MCR0984288.1"/>
    </source>
</evidence>
<protein>
    <submittedName>
        <fullName evidence="6">FAD-binding oxidoreductase</fullName>
    </submittedName>
</protein>
<keyword evidence="7" id="KW-1185">Reference proteome</keyword>
<dbReference type="InterPro" id="IPR006076">
    <property type="entry name" value="FAD-dep_OxRdtase"/>
</dbReference>
<dbReference type="EMBL" id="JANJOU010000019">
    <property type="protein sequence ID" value="MCR0984288.1"/>
    <property type="molecule type" value="Genomic_DNA"/>
</dbReference>
<evidence type="ECO:0000256" key="3">
    <source>
        <dbReference type="ARBA" id="ARBA00022630"/>
    </source>
</evidence>
<dbReference type="Proteomes" id="UP001524642">
    <property type="component" value="Unassembled WGS sequence"/>
</dbReference>
<name>A0ABT1XA22_9PROT</name>